<protein>
    <submittedName>
        <fullName evidence="1">Uncharacterized protein</fullName>
    </submittedName>
</protein>
<gene>
    <name evidence="1" type="ORF">VNO77_11986</name>
</gene>
<reference evidence="1 2" key="1">
    <citation type="submission" date="2024-01" db="EMBL/GenBank/DDBJ databases">
        <title>The genomes of 5 underutilized Papilionoideae crops provide insights into root nodulation and disease resistanc.</title>
        <authorList>
            <person name="Jiang F."/>
        </authorList>
    </citation>
    <scope>NUCLEOTIDE SEQUENCE [LARGE SCALE GENOMIC DNA]</scope>
    <source>
        <strain evidence="1">LVBAO_FW01</strain>
        <tissue evidence="1">Leaves</tissue>
    </source>
</reference>
<dbReference type="EMBL" id="JAYMYQ010000003">
    <property type="protein sequence ID" value="KAK7343329.1"/>
    <property type="molecule type" value="Genomic_DNA"/>
</dbReference>
<comment type="caution">
    <text evidence="1">The sequence shown here is derived from an EMBL/GenBank/DDBJ whole genome shotgun (WGS) entry which is preliminary data.</text>
</comment>
<evidence type="ECO:0000313" key="2">
    <source>
        <dbReference type="Proteomes" id="UP001367508"/>
    </source>
</evidence>
<name>A0AAN9LZC6_CANGL</name>
<keyword evidence="2" id="KW-1185">Reference proteome</keyword>
<dbReference type="PANTHER" id="PTHR34569">
    <property type="entry name" value="EXPRESSED PROTEIN"/>
    <property type="match status" value="1"/>
</dbReference>
<dbReference type="Proteomes" id="UP001367508">
    <property type="component" value="Unassembled WGS sequence"/>
</dbReference>
<dbReference type="PANTHER" id="PTHR34569:SF2">
    <property type="entry name" value="EXPRESSED PROTEIN"/>
    <property type="match status" value="1"/>
</dbReference>
<organism evidence="1 2">
    <name type="scientific">Canavalia gladiata</name>
    <name type="common">Sword bean</name>
    <name type="synonym">Dolichos gladiatus</name>
    <dbReference type="NCBI Taxonomy" id="3824"/>
    <lineage>
        <taxon>Eukaryota</taxon>
        <taxon>Viridiplantae</taxon>
        <taxon>Streptophyta</taxon>
        <taxon>Embryophyta</taxon>
        <taxon>Tracheophyta</taxon>
        <taxon>Spermatophyta</taxon>
        <taxon>Magnoliopsida</taxon>
        <taxon>eudicotyledons</taxon>
        <taxon>Gunneridae</taxon>
        <taxon>Pentapetalae</taxon>
        <taxon>rosids</taxon>
        <taxon>fabids</taxon>
        <taxon>Fabales</taxon>
        <taxon>Fabaceae</taxon>
        <taxon>Papilionoideae</taxon>
        <taxon>50 kb inversion clade</taxon>
        <taxon>NPAAA clade</taxon>
        <taxon>indigoferoid/millettioid clade</taxon>
        <taxon>Phaseoleae</taxon>
        <taxon>Canavalia</taxon>
    </lineage>
</organism>
<evidence type="ECO:0000313" key="1">
    <source>
        <dbReference type="EMBL" id="KAK7343329.1"/>
    </source>
</evidence>
<accession>A0AAN9LZC6</accession>
<proteinExistence type="predicted"/>
<dbReference type="AlphaFoldDB" id="A0AAN9LZC6"/>
<sequence length="154" mass="17779">MPLHKKRWSLRSVIKSLQLPHSCVLKMEEGRKKKKDEFAFAFEGNWNCSEWKKEVAETERELEMGTVSYSYTSLRDMMGEANNSSWNEIPLKNPLLQHAALAYLHPMSTPPHVLPNKRFLQNCFSCITGCTLFIFHSFISFFSSSSSSTTHQQD</sequence>